<evidence type="ECO:0000313" key="7">
    <source>
        <dbReference type="Proteomes" id="UP000826271"/>
    </source>
</evidence>
<dbReference type="SMART" id="SM00336">
    <property type="entry name" value="BBOX"/>
    <property type="match status" value="1"/>
</dbReference>
<proteinExistence type="predicted"/>
<dbReference type="PANTHER" id="PTHR31717">
    <property type="entry name" value="ZINC FINGER PROTEIN CONSTANS-LIKE 10"/>
    <property type="match status" value="1"/>
</dbReference>
<dbReference type="GO" id="GO:0008270">
    <property type="term" value="F:zinc ion binding"/>
    <property type="evidence" value="ECO:0007669"/>
    <property type="project" value="UniProtKB-KW"/>
</dbReference>
<keyword evidence="2 4" id="KW-0863">Zinc-finger</keyword>
<dbReference type="CDD" id="cd19821">
    <property type="entry name" value="Bbox1_BBX-like"/>
    <property type="match status" value="1"/>
</dbReference>
<dbReference type="InterPro" id="IPR049808">
    <property type="entry name" value="CONSTANS-like_Bbox1"/>
</dbReference>
<evidence type="ECO:0000313" key="6">
    <source>
        <dbReference type="EMBL" id="KAG8380260.1"/>
    </source>
</evidence>
<sequence length="252" mass="27575">MKVRSCELCNAEAAVYCTSDTAFLCWSCDLKIHDANFLVARHIRQSICSNCKNYTGDVISGVGFQPSPATCQSCPAISAAAGSISSESSVCISSTTSPAKEYSVGRKDSSRCIDSSSSSFATSQKSHQRTVKSTAVDYLKAEAIFVNWCGKLGVGVDMAVRMACSALRVLCLDRWTALPFRVSLAASMWLGLRLAGKKSLQVLKRLEEISGVPAKLILAAESKMERALRRGREQQQQRRRRRLELEEGWAEC</sequence>
<dbReference type="PROSITE" id="PS50119">
    <property type="entry name" value="ZF_BBOX"/>
    <property type="match status" value="1"/>
</dbReference>
<comment type="caution">
    <text evidence="6">The sequence shown here is derived from an EMBL/GenBank/DDBJ whole genome shotgun (WGS) entry which is preliminary data.</text>
</comment>
<accession>A0AAV6XM56</accession>
<dbReference type="InterPro" id="IPR000315">
    <property type="entry name" value="Znf_B-box"/>
</dbReference>
<keyword evidence="7" id="KW-1185">Reference proteome</keyword>
<keyword evidence="1" id="KW-0479">Metal-binding</keyword>
<evidence type="ECO:0000259" key="5">
    <source>
        <dbReference type="PROSITE" id="PS50119"/>
    </source>
</evidence>
<evidence type="ECO:0000256" key="2">
    <source>
        <dbReference type="ARBA" id="ARBA00022771"/>
    </source>
</evidence>
<organism evidence="6 7">
    <name type="scientific">Buddleja alternifolia</name>
    <dbReference type="NCBI Taxonomy" id="168488"/>
    <lineage>
        <taxon>Eukaryota</taxon>
        <taxon>Viridiplantae</taxon>
        <taxon>Streptophyta</taxon>
        <taxon>Embryophyta</taxon>
        <taxon>Tracheophyta</taxon>
        <taxon>Spermatophyta</taxon>
        <taxon>Magnoliopsida</taxon>
        <taxon>eudicotyledons</taxon>
        <taxon>Gunneridae</taxon>
        <taxon>Pentapetalae</taxon>
        <taxon>asterids</taxon>
        <taxon>lamiids</taxon>
        <taxon>Lamiales</taxon>
        <taxon>Scrophulariaceae</taxon>
        <taxon>Buddlejeae</taxon>
        <taxon>Buddleja</taxon>
    </lineage>
</organism>
<dbReference type="EMBL" id="WHWC01000007">
    <property type="protein sequence ID" value="KAG8380260.1"/>
    <property type="molecule type" value="Genomic_DNA"/>
</dbReference>
<evidence type="ECO:0000256" key="3">
    <source>
        <dbReference type="ARBA" id="ARBA00022833"/>
    </source>
</evidence>
<dbReference type="Proteomes" id="UP000826271">
    <property type="component" value="Unassembled WGS sequence"/>
</dbReference>
<dbReference type="Pfam" id="PF00643">
    <property type="entry name" value="zf-B_box"/>
    <property type="match status" value="1"/>
</dbReference>
<dbReference type="PANTHER" id="PTHR31717:SF81">
    <property type="entry name" value="B-BOX ZINC FINGER PROTEIN 32-LIKE"/>
    <property type="match status" value="1"/>
</dbReference>
<name>A0AAV6XM56_9LAMI</name>
<evidence type="ECO:0000256" key="1">
    <source>
        <dbReference type="ARBA" id="ARBA00022723"/>
    </source>
</evidence>
<gene>
    <name evidence="6" type="ORF">BUALT_Bualt07G0174700</name>
</gene>
<evidence type="ECO:0000256" key="4">
    <source>
        <dbReference type="PROSITE-ProRule" id="PRU00024"/>
    </source>
</evidence>
<reference evidence="6" key="1">
    <citation type="submission" date="2019-10" db="EMBL/GenBank/DDBJ databases">
        <authorList>
            <person name="Zhang R."/>
            <person name="Pan Y."/>
            <person name="Wang J."/>
            <person name="Ma R."/>
            <person name="Yu S."/>
        </authorList>
    </citation>
    <scope>NUCLEOTIDE SEQUENCE</scope>
    <source>
        <strain evidence="6">LA-IB0</strain>
        <tissue evidence="6">Leaf</tissue>
    </source>
</reference>
<keyword evidence="3" id="KW-0862">Zinc</keyword>
<feature type="domain" description="B box-type" evidence="5">
    <location>
        <begin position="1"/>
        <end position="47"/>
    </location>
</feature>
<dbReference type="AlphaFoldDB" id="A0AAV6XM56"/>
<protein>
    <recommendedName>
        <fullName evidence="5">B box-type domain-containing protein</fullName>
    </recommendedName>
</protein>